<dbReference type="Proteomes" id="UP000434052">
    <property type="component" value="Unassembled WGS sequence"/>
</dbReference>
<protein>
    <submittedName>
        <fullName evidence="1">HAMP domain-containing histidine kinase</fullName>
    </submittedName>
</protein>
<dbReference type="Proteomes" id="UP000503251">
    <property type="component" value="Chromosome"/>
</dbReference>
<evidence type="ECO:0000313" key="4">
    <source>
        <dbReference type="Proteomes" id="UP000503251"/>
    </source>
</evidence>
<accession>A0A6P1ZAV0</accession>
<keyword evidence="1" id="KW-0808">Transferase</keyword>
<dbReference type="EMBL" id="CP039543">
    <property type="protein sequence ID" value="QJT09635.1"/>
    <property type="molecule type" value="Genomic_DNA"/>
</dbReference>
<dbReference type="AlphaFoldDB" id="A0A6P1ZAV0"/>
<dbReference type="EMBL" id="QMIF01000018">
    <property type="protein sequence ID" value="TVM30997.1"/>
    <property type="molecule type" value="Genomic_DNA"/>
</dbReference>
<dbReference type="RefSeq" id="WP_144307054.1">
    <property type="nucleotide sequence ID" value="NZ_CP039543.1"/>
</dbReference>
<reference evidence="2 3" key="1">
    <citation type="submission" date="2018-06" db="EMBL/GenBank/DDBJ databases">
        <title>Complete genome of Desulfovibrio marinus P48SEP.</title>
        <authorList>
            <person name="Crispim J.S."/>
            <person name="Vidigal P.M.P."/>
            <person name="Silva L.C.F."/>
            <person name="Araujo L.C."/>
            <person name="Laguardia C.N."/>
            <person name="Dias R.S."/>
            <person name="Sousa M.P."/>
            <person name="Paula S.O."/>
            <person name="Silva C."/>
        </authorList>
    </citation>
    <scope>NUCLEOTIDE SEQUENCE [LARGE SCALE GENOMIC DNA]</scope>
    <source>
        <strain evidence="2 3">P48SEP</strain>
    </source>
</reference>
<keyword evidence="1" id="KW-0418">Kinase</keyword>
<dbReference type="OrthoDB" id="5417790at2"/>
<sequence length="224" mass="23990">MQIGDLESMAIGRALAAQSHELKNVLAIVGEAAGLMEDLLELYRTQRPEGAIPAEMAARMDKALGSITAQVERGHRMTTDLNMLAHMPDRRLEHTLPDVDLGQITALACRFLERSARRCQVTLVPPPCVGVTVPADPQRCMAACMVLLEWLYLPLEPGGVIAPQPVALDPALDIDAMADLGSMPEGTARLLGAAGLSLEPCGGRLRLTLKGVSNDQRHTRVACG</sequence>
<organism evidence="2 3">
    <name type="scientific">Oceanidesulfovibrio marinus</name>
    <dbReference type="NCBI Taxonomy" id="370038"/>
    <lineage>
        <taxon>Bacteria</taxon>
        <taxon>Pseudomonadati</taxon>
        <taxon>Thermodesulfobacteriota</taxon>
        <taxon>Desulfovibrionia</taxon>
        <taxon>Desulfovibrionales</taxon>
        <taxon>Desulfovibrionaceae</taxon>
        <taxon>Oceanidesulfovibrio</taxon>
    </lineage>
</organism>
<reference evidence="1 4" key="2">
    <citation type="submission" date="2019-04" db="EMBL/GenBank/DDBJ databases">
        <title>Isolation and culture of sulfate reducing bacteria from the cold seep of the South China Sea.</title>
        <authorList>
            <person name="Sun C."/>
            <person name="Liu R."/>
        </authorList>
    </citation>
    <scope>NUCLEOTIDE SEQUENCE [LARGE SCALE GENOMIC DNA]</scope>
    <source>
        <strain evidence="1 4">CS1</strain>
    </source>
</reference>
<dbReference type="GO" id="GO:0016301">
    <property type="term" value="F:kinase activity"/>
    <property type="evidence" value="ECO:0007669"/>
    <property type="project" value="UniProtKB-KW"/>
</dbReference>
<proteinExistence type="predicted"/>
<evidence type="ECO:0000313" key="1">
    <source>
        <dbReference type="EMBL" id="QJT09635.1"/>
    </source>
</evidence>
<keyword evidence="4" id="KW-1185">Reference proteome</keyword>
<gene>
    <name evidence="2" type="ORF">DQK91_19350</name>
    <name evidence="1" type="ORF">E8L03_12125</name>
</gene>
<name>A0A6P1ZAV0_9BACT</name>
<evidence type="ECO:0000313" key="3">
    <source>
        <dbReference type="Proteomes" id="UP000434052"/>
    </source>
</evidence>
<evidence type="ECO:0000313" key="2">
    <source>
        <dbReference type="EMBL" id="TVM30997.1"/>
    </source>
</evidence>